<dbReference type="RefSeq" id="WP_107326301.1">
    <property type="nucleotide sequence ID" value="NZ_NHSP01000058.1"/>
</dbReference>
<dbReference type="OrthoDB" id="165209at2"/>
<dbReference type="InterPro" id="IPR001207">
    <property type="entry name" value="Transposase_mutator"/>
</dbReference>
<evidence type="ECO:0000256" key="2">
    <source>
        <dbReference type="ARBA" id="ARBA00010961"/>
    </source>
</evidence>
<dbReference type="AlphaFoldDB" id="A0A2T4J4G4"/>
<proteinExistence type="inferred from homology"/>
<keyword evidence="3 6" id="KW-0815">Transposition</keyword>
<sequence>MTKDTVVAFRAPDEFSPDPLTDLLRQGARKLIAQAVEAELNAFITAHSDQTDAVGRRRLVRHGHLPEREVQTGIGAVPVKVPRVRDRAPQGAPLRFTSTILPPYLRRARSVEELLPWLYLKGISTGDFSDALAALLGPDAPGLSATTITRLKADWWDDYERWSRRDLSARRYVYFWADGVYFTPRMDEDRQCMLVIIGADEWGNKDVLGLIDGFRESTQSWRELLLDLKRRGLEAAPKLAVGDGAMGFWAALHEVYGKTRVQRCWVHKTANVLNAMPKSVQPKAKAQLKDIWMAETKAEANAAFEFFVEAYGVKYDRAVKCLTKDRDDLLAFYGFPAEHWKHIRTTNPIESTFATVRHRTTKTKGCLSRQSALALTHQLMLSAKKKWRKLDGQNRLPEIIQGVEFRDGIKHEIKAA</sequence>
<keyword evidence="6" id="KW-0814">Transposable element</keyword>
<comment type="caution">
    <text evidence="7">The sequence shown here is derived from an EMBL/GenBank/DDBJ whole genome shotgun (WGS) entry which is preliminary data.</text>
</comment>
<dbReference type="Pfam" id="PF00872">
    <property type="entry name" value="Transposase_mut"/>
    <property type="match status" value="1"/>
</dbReference>
<comment type="similarity">
    <text evidence="2 6">Belongs to the transposase mutator family.</text>
</comment>
<evidence type="ECO:0000256" key="4">
    <source>
        <dbReference type="ARBA" id="ARBA00023125"/>
    </source>
</evidence>
<evidence type="ECO:0000313" key="8">
    <source>
        <dbReference type="Proteomes" id="UP000241899"/>
    </source>
</evidence>
<dbReference type="GO" id="GO:0006313">
    <property type="term" value="P:DNA transposition"/>
    <property type="evidence" value="ECO:0007669"/>
    <property type="project" value="UniProtKB-UniRule"/>
</dbReference>
<evidence type="ECO:0000256" key="6">
    <source>
        <dbReference type="RuleBase" id="RU365089"/>
    </source>
</evidence>
<reference evidence="7 8" key="1">
    <citation type="submission" date="2018-03" db="EMBL/GenBank/DDBJ databases">
        <title>Rhodobacter veldkampii.</title>
        <authorList>
            <person name="Meyer T.E."/>
            <person name="Miller S."/>
            <person name="Lodha T."/>
            <person name="Gandham S."/>
            <person name="Chintalapati S."/>
            <person name="Chintalapati V.R."/>
        </authorList>
    </citation>
    <scope>NUCLEOTIDE SEQUENCE [LARGE SCALE GENOMIC DNA]</scope>
    <source>
        <strain evidence="7 8">DSM 11550</strain>
    </source>
</reference>
<evidence type="ECO:0000313" key="7">
    <source>
        <dbReference type="EMBL" id="PTE12792.1"/>
    </source>
</evidence>
<dbReference type="NCBIfam" id="NF033543">
    <property type="entry name" value="transpos_IS256"/>
    <property type="match status" value="1"/>
</dbReference>
<dbReference type="PANTHER" id="PTHR33217">
    <property type="entry name" value="TRANSPOSASE FOR INSERTION SEQUENCE ELEMENT IS1081"/>
    <property type="match status" value="1"/>
</dbReference>
<comment type="function">
    <text evidence="1 6">Required for the transposition of the insertion element.</text>
</comment>
<keyword evidence="5 6" id="KW-0233">DNA recombination</keyword>
<organism evidence="7 8">
    <name type="scientific">Phaeovulum veldkampii DSM 11550</name>
    <dbReference type="NCBI Taxonomy" id="1185920"/>
    <lineage>
        <taxon>Bacteria</taxon>
        <taxon>Pseudomonadati</taxon>
        <taxon>Pseudomonadota</taxon>
        <taxon>Alphaproteobacteria</taxon>
        <taxon>Rhodobacterales</taxon>
        <taxon>Paracoccaceae</taxon>
        <taxon>Phaeovulum</taxon>
    </lineage>
</organism>
<evidence type="ECO:0000256" key="1">
    <source>
        <dbReference type="ARBA" id="ARBA00002190"/>
    </source>
</evidence>
<name>A0A2T4J4G4_9RHOB</name>
<evidence type="ECO:0000256" key="3">
    <source>
        <dbReference type="ARBA" id="ARBA00022578"/>
    </source>
</evidence>
<dbReference type="GO" id="GO:0003677">
    <property type="term" value="F:DNA binding"/>
    <property type="evidence" value="ECO:0007669"/>
    <property type="project" value="UniProtKB-UniRule"/>
</dbReference>
<dbReference type="EMBL" id="PZKF01000108">
    <property type="protein sequence ID" value="PTE12792.1"/>
    <property type="molecule type" value="Genomic_DNA"/>
</dbReference>
<protein>
    <recommendedName>
        <fullName evidence="6">Mutator family transposase</fullName>
    </recommendedName>
</protein>
<keyword evidence="8" id="KW-1185">Reference proteome</keyword>
<accession>A0A2T4J4G4</accession>
<dbReference type="GO" id="GO:0004803">
    <property type="term" value="F:transposase activity"/>
    <property type="evidence" value="ECO:0007669"/>
    <property type="project" value="UniProtKB-UniRule"/>
</dbReference>
<gene>
    <name evidence="7" type="ORF">C5F46_16085</name>
</gene>
<evidence type="ECO:0000256" key="5">
    <source>
        <dbReference type="ARBA" id="ARBA00023172"/>
    </source>
</evidence>
<dbReference type="PANTHER" id="PTHR33217:SF9">
    <property type="entry name" value="MUTATOR FAMILY TRANSPOSASE"/>
    <property type="match status" value="1"/>
</dbReference>
<keyword evidence="4 6" id="KW-0238">DNA-binding</keyword>
<dbReference type="Proteomes" id="UP000241899">
    <property type="component" value="Unassembled WGS sequence"/>
</dbReference>